<name>A0AA48M551_9ZZZZ</name>
<dbReference type="GO" id="GO:0016747">
    <property type="term" value="F:acyltransferase activity, transferring groups other than amino-acyl groups"/>
    <property type="evidence" value="ECO:0007669"/>
    <property type="project" value="InterPro"/>
</dbReference>
<evidence type="ECO:0000313" key="4">
    <source>
        <dbReference type="EMBL" id="CAJ0881158.1"/>
    </source>
</evidence>
<dbReference type="PANTHER" id="PTHR11877">
    <property type="entry name" value="HYDROXYMETHYLGLUTARYL-COA SYNTHASE"/>
    <property type="match status" value="1"/>
</dbReference>
<dbReference type="Pfam" id="PF02797">
    <property type="entry name" value="Chal_sti_synt_C"/>
    <property type="match status" value="1"/>
</dbReference>
<accession>A0AA48M551</accession>
<dbReference type="AlphaFoldDB" id="A0AA48M551"/>
<feature type="domain" description="Chalcone/stilbene synthase C-terminal" evidence="3">
    <location>
        <begin position="305"/>
        <end position="416"/>
    </location>
</feature>
<organism evidence="4">
    <name type="scientific">freshwater sediment metagenome</name>
    <dbReference type="NCBI Taxonomy" id="556182"/>
    <lineage>
        <taxon>unclassified sequences</taxon>
        <taxon>metagenomes</taxon>
        <taxon>ecological metagenomes</taxon>
    </lineage>
</organism>
<dbReference type="GO" id="GO:0030639">
    <property type="term" value="P:polyketide biosynthetic process"/>
    <property type="evidence" value="ECO:0007669"/>
    <property type="project" value="TreeGrafter"/>
</dbReference>
<reference evidence="4" key="1">
    <citation type="submission" date="2023-07" db="EMBL/GenBank/DDBJ databases">
        <authorList>
            <person name="Pelsma A.J. K."/>
        </authorList>
    </citation>
    <scope>NUCLEOTIDE SEQUENCE</scope>
</reference>
<comment type="similarity">
    <text evidence="1">Belongs to the thiolase-like superfamily. Chalcone/stilbene synthases family.</text>
</comment>
<evidence type="ECO:0000259" key="3">
    <source>
        <dbReference type="Pfam" id="PF02797"/>
    </source>
</evidence>
<dbReference type="InterPro" id="IPR011141">
    <property type="entry name" value="Polyketide_synthase_type-III"/>
</dbReference>
<dbReference type="InterPro" id="IPR016039">
    <property type="entry name" value="Thiolase-like"/>
</dbReference>
<dbReference type="SUPFAM" id="SSF53901">
    <property type="entry name" value="Thiolase-like"/>
    <property type="match status" value="2"/>
</dbReference>
<dbReference type="PANTHER" id="PTHR11877:SF46">
    <property type="entry name" value="TYPE III POLYKETIDE SYNTHASE A"/>
    <property type="match status" value="1"/>
</dbReference>
<gene>
    <name evidence="4" type="ORF">AMST5_03220</name>
</gene>
<evidence type="ECO:0000256" key="2">
    <source>
        <dbReference type="ARBA" id="ARBA00022679"/>
    </source>
</evidence>
<sequence length="417" mass="45848">MTFALRERVALSAETNACCLTNFVPVQLSEPTPQSLTLDLTAYLAATAICVRSGATDNEAFARTLTDARHKFSSFGVPPSVIRARQLVFFPRLDDISLVDGKFTVAEPQQPHLQLFDNFNDLNPKDISARHQSIERVADDCLEEMYADIDEAPDDLIHVTSSGYLAPSPVQRLAARRGWLRTTVTHGYHMGCYGGFSAIRMAHGFLASAQLGVTPPKERVDIVHTEILSAHHEVDELSSQNIVSMTLFADGFIKYSVATEDHLRSRGLAGLKILAYTEHLLADSADAETLAPGPTRFRIYISIMTPVFIKAAVTDLVQDLMRRAGLDFERERHRLMFAIHPGGPKVVEHIQSKLKLDDDQVAFSKAVLLENGNMSSATVPHILKSIVEEPSVPFGSRVIAIGFGPGLTMTGLLMQKI</sequence>
<dbReference type="EMBL" id="OY288114">
    <property type="protein sequence ID" value="CAJ0881158.1"/>
    <property type="molecule type" value="Genomic_DNA"/>
</dbReference>
<dbReference type="InterPro" id="IPR012328">
    <property type="entry name" value="Chalcone/stilbene_synt_C"/>
</dbReference>
<keyword evidence="2" id="KW-0808">Transferase</keyword>
<evidence type="ECO:0000256" key="1">
    <source>
        <dbReference type="ARBA" id="ARBA00005531"/>
    </source>
</evidence>
<protein>
    <recommendedName>
        <fullName evidence="3">Chalcone/stilbene synthase C-terminal domain-containing protein</fullName>
    </recommendedName>
</protein>
<dbReference type="Gene3D" id="3.40.47.10">
    <property type="match status" value="1"/>
</dbReference>
<proteinExistence type="inferred from homology"/>